<dbReference type="InterPro" id="IPR036079">
    <property type="entry name" value="ATPase_csu/dsu_sf"/>
</dbReference>
<dbReference type="GO" id="GO:0046961">
    <property type="term" value="F:proton-transporting ATPase activity, rotational mechanism"/>
    <property type="evidence" value="ECO:0007669"/>
    <property type="project" value="InterPro"/>
</dbReference>
<evidence type="ECO:0000313" key="3">
    <source>
        <dbReference type="EMBL" id="HIZ23016.1"/>
    </source>
</evidence>
<comment type="caution">
    <text evidence="3">The sequence shown here is derived from an EMBL/GenBank/DDBJ whole genome shotgun (WGS) entry which is preliminary data.</text>
</comment>
<dbReference type="Gene3D" id="1.10.132.50">
    <property type="entry name" value="ATP synthase (C/AC39) subunit, domain 3"/>
    <property type="match status" value="2"/>
</dbReference>
<name>A0A9D2DTE7_9FIRM</name>
<dbReference type="SUPFAM" id="SSF103486">
    <property type="entry name" value="V-type ATP synthase subunit C"/>
    <property type="match status" value="1"/>
</dbReference>
<reference evidence="3" key="1">
    <citation type="journal article" date="2021" name="PeerJ">
        <title>Extensive microbial diversity within the chicken gut microbiome revealed by metagenomics and culture.</title>
        <authorList>
            <person name="Gilroy R."/>
            <person name="Ravi A."/>
            <person name="Getino M."/>
            <person name="Pursley I."/>
            <person name="Horton D.L."/>
            <person name="Alikhan N.F."/>
            <person name="Baker D."/>
            <person name="Gharbi K."/>
            <person name="Hall N."/>
            <person name="Watson M."/>
            <person name="Adriaenssens E.M."/>
            <person name="Foster-Nyarko E."/>
            <person name="Jarju S."/>
            <person name="Secka A."/>
            <person name="Antonio M."/>
            <person name="Oren A."/>
            <person name="Chaudhuri R.R."/>
            <person name="La Ragione R."/>
            <person name="Hildebrand F."/>
            <person name="Pallen M.J."/>
        </authorList>
    </citation>
    <scope>NUCLEOTIDE SEQUENCE</scope>
    <source>
        <strain evidence="3">14324</strain>
    </source>
</reference>
<gene>
    <name evidence="3" type="ORF">IAA21_09515</name>
</gene>
<accession>A0A9D2DTE7</accession>
<dbReference type="PANTHER" id="PTHR38682:SF1">
    <property type="entry name" value="V-TYPE ATP SYNTHASE SUBUNIT C"/>
    <property type="match status" value="1"/>
</dbReference>
<protein>
    <submittedName>
        <fullName evidence="3">V-type ATPase subunit</fullName>
    </submittedName>
</protein>
<evidence type="ECO:0000256" key="2">
    <source>
        <dbReference type="ARBA" id="ARBA00023065"/>
    </source>
</evidence>
<dbReference type="EMBL" id="DXBU01000128">
    <property type="protein sequence ID" value="HIZ23016.1"/>
    <property type="molecule type" value="Genomic_DNA"/>
</dbReference>
<organism evidence="3 4">
    <name type="scientific">Candidatus Blautia faecigallinarum</name>
    <dbReference type="NCBI Taxonomy" id="2838488"/>
    <lineage>
        <taxon>Bacteria</taxon>
        <taxon>Bacillati</taxon>
        <taxon>Bacillota</taxon>
        <taxon>Clostridia</taxon>
        <taxon>Lachnospirales</taxon>
        <taxon>Lachnospiraceae</taxon>
        <taxon>Blautia</taxon>
    </lineage>
</organism>
<dbReference type="InterPro" id="IPR050873">
    <property type="entry name" value="V-ATPase_V0D/AC39_subunit"/>
</dbReference>
<dbReference type="InterPro" id="IPR044911">
    <property type="entry name" value="V-type_ATPase_csu/dsu_dom_3"/>
</dbReference>
<keyword evidence="2" id="KW-0406">Ion transport</keyword>
<dbReference type="Pfam" id="PF01992">
    <property type="entry name" value="vATP-synt_AC39"/>
    <property type="match status" value="1"/>
</dbReference>
<keyword evidence="1" id="KW-0813">Transport</keyword>
<sequence length="348" mass="41364">MGNVLSYSGISTKIRAMQSKLITEAQLKEITQLPSVPQIFAYLKRTPEYRDVWASVDENELHRGQIEKMLKTSIFNNFSRLYHFANPKQREFLDLYSRRYEIRVLKEIMTNIFDHRNTDPVDFSPYEEFFRHHSKLDLKKLAACSTMEELLNSLKGNEFYVPLSHIQNRETKALLFDYGMTLDLYYFSLIWNIRKKLFKGTDLKQITLAYGEKFDMLNLQFIQRSKRYFHMPPADVYALLIPMNYKLKKEEIRALVEASGYEEAIQIFRNTYYGKKYQELTVGNLEEFYNVILRTTLEKEAGRDPYSVAMLYSYLYHKEHEVNRLTIAIECVRYGISSDEAMRYVRNN</sequence>
<proteinExistence type="predicted"/>
<dbReference type="InterPro" id="IPR002843">
    <property type="entry name" value="ATPase_V0-cplx_csu/dsu"/>
</dbReference>
<dbReference type="AlphaFoldDB" id="A0A9D2DTE7"/>
<dbReference type="PANTHER" id="PTHR38682">
    <property type="entry name" value="V-TYPE ATP SYNTHASE SUBUNIT C"/>
    <property type="match status" value="1"/>
</dbReference>
<dbReference type="Proteomes" id="UP000824041">
    <property type="component" value="Unassembled WGS sequence"/>
</dbReference>
<evidence type="ECO:0000256" key="1">
    <source>
        <dbReference type="ARBA" id="ARBA00022448"/>
    </source>
</evidence>
<evidence type="ECO:0000313" key="4">
    <source>
        <dbReference type="Proteomes" id="UP000824041"/>
    </source>
</evidence>
<reference evidence="3" key="2">
    <citation type="submission" date="2021-04" db="EMBL/GenBank/DDBJ databases">
        <authorList>
            <person name="Gilroy R."/>
        </authorList>
    </citation>
    <scope>NUCLEOTIDE SEQUENCE</scope>
    <source>
        <strain evidence="3">14324</strain>
    </source>
</reference>